<comment type="caution">
    <text evidence="3">The sequence shown here is derived from an EMBL/GenBank/DDBJ whole genome shotgun (WGS) entry which is preliminary data.</text>
</comment>
<name>A0A0F9NPY9_9ZZZZ</name>
<dbReference type="Gene3D" id="3.40.50.300">
    <property type="entry name" value="P-loop containing nucleotide triphosphate hydrolases"/>
    <property type="match status" value="1"/>
</dbReference>
<dbReference type="InterPro" id="IPR007694">
    <property type="entry name" value="DNA_helicase_DnaB-like_C"/>
</dbReference>
<evidence type="ECO:0000313" key="3">
    <source>
        <dbReference type="EMBL" id="KKM90925.1"/>
    </source>
</evidence>
<feature type="region of interest" description="Disordered" evidence="1">
    <location>
        <begin position="384"/>
        <end position="419"/>
    </location>
</feature>
<gene>
    <name evidence="3" type="ORF">LCGC14_1233780</name>
</gene>
<proteinExistence type="predicted"/>
<dbReference type="SUPFAM" id="SSF52540">
    <property type="entry name" value="P-loop containing nucleoside triphosphate hydrolases"/>
    <property type="match status" value="1"/>
</dbReference>
<reference evidence="3" key="1">
    <citation type="journal article" date="2015" name="Nature">
        <title>Complex archaea that bridge the gap between prokaryotes and eukaryotes.</title>
        <authorList>
            <person name="Spang A."/>
            <person name="Saw J.H."/>
            <person name="Jorgensen S.L."/>
            <person name="Zaremba-Niedzwiedzka K."/>
            <person name="Martijn J."/>
            <person name="Lind A.E."/>
            <person name="van Eijk R."/>
            <person name="Schleper C."/>
            <person name="Guy L."/>
            <person name="Ettema T.J."/>
        </authorList>
    </citation>
    <scope>NUCLEOTIDE SEQUENCE</scope>
</reference>
<dbReference type="AlphaFoldDB" id="A0A0F9NPY9"/>
<dbReference type="GO" id="GO:0005524">
    <property type="term" value="F:ATP binding"/>
    <property type="evidence" value="ECO:0007669"/>
    <property type="project" value="InterPro"/>
</dbReference>
<evidence type="ECO:0000256" key="1">
    <source>
        <dbReference type="SAM" id="MobiDB-lite"/>
    </source>
</evidence>
<dbReference type="GO" id="GO:0003678">
    <property type="term" value="F:DNA helicase activity"/>
    <property type="evidence" value="ECO:0007669"/>
    <property type="project" value="InterPro"/>
</dbReference>
<dbReference type="PANTHER" id="PTHR30153:SF2">
    <property type="entry name" value="REPLICATIVE DNA HELICASE"/>
    <property type="match status" value="1"/>
</dbReference>
<protein>
    <recommendedName>
        <fullName evidence="2">SF4 helicase domain-containing protein</fullName>
    </recommendedName>
</protein>
<evidence type="ECO:0000259" key="2">
    <source>
        <dbReference type="PROSITE" id="PS51199"/>
    </source>
</evidence>
<dbReference type="Pfam" id="PF03796">
    <property type="entry name" value="DnaB_C"/>
    <property type="match status" value="1"/>
</dbReference>
<accession>A0A0F9NPY9</accession>
<dbReference type="InterPro" id="IPR027417">
    <property type="entry name" value="P-loop_NTPase"/>
</dbReference>
<organism evidence="3">
    <name type="scientific">marine sediment metagenome</name>
    <dbReference type="NCBI Taxonomy" id="412755"/>
    <lineage>
        <taxon>unclassified sequences</taxon>
        <taxon>metagenomes</taxon>
        <taxon>ecological metagenomes</taxon>
    </lineage>
</organism>
<dbReference type="GO" id="GO:0005829">
    <property type="term" value="C:cytosol"/>
    <property type="evidence" value="ECO:0007669"/>
    <property type="project" value="TreeGrafter"/>
</dbReference>
<dbReference type="EMBL" id="LAZR01006608">
    <property type="protein sequence ID" value="KKM90925.1"/>
    <property type="molecule type" value="Genomic_DNA"/>
</dbReference>
<dbReference type="GO" id="GO:0006260">
    <property type="term" value="P:DNA replication"/>
    <property type="evidence" value="ECO:0007669"/>
    <property type="project" value="InterPro"/>
</dbReference>
<sequence>MTFDLAFEIEILAQCLRDSDYLKTASRLLDAHHFVSPELSWVWGVIKNTWAKYAERATVGILAAKAEHDFPDGDDQKLHLELVLKLFKTRPETPRATLGELERFVRFVSLQVALEGGAKELERGNIDKAWDEVRKATLRDLRPKAYKMSKWMEEFEQRQAARKHKAENPDEYICVPTGLPRLDSIVTGLQAGELGLIMGTTKVGKSIMLNHLGYHAILRGYGVAHFSLEMSVERVAARYDSRFTMLAHRKFKHYDFTAEDFQVIDARLAKMREKLNGKLRIVSMPSRSCSINTLKHALEEIRSEIEVQLIIVDSGDHMQSLINYGSKRLEQTEVYLDLKSWTEEEELPIWSSTHAGREWAGKRATAEAAAESYDKSRIADLVATLNEPSNRSRATRVSTEDMEDDPEAGPAGRSGLELY</sequence>
<dbReference type="PROSITE" id="PS51199">
    <property type="entry name" value="SF4_HELICASE"/>
    <property type="match status" value="1"/>
</dbReference>
<feature type="non-terminal residue" evidence="3">
    <location>
        <position position="419"/>
    </location>
</feature>
<dbReference type="PANTHER" id="PTHR30153">
    <property type="entry name" value="REPLICATIVE DNA HELICASE DNAB"/>
    <property type="match status" value="1"/>
</dbReference>
<feature type="compositionally biased region" description="Polar residues" evidence="1">
    <location>
        <begin position="386"/>
        <end position="397"/>
    </location>
</feature>
<feature type="domain" description="SF4 helicase" evidence="2">
    <location>
        <begin position="168"/>
        <end position="419"/>
    </location>
</feature>